<evidence type="ECO:0000256" key="2">
    <source>
        <dbReference type="ARBA" id="ARBA00023015"/>
    </source>
</evidence>
<evidence type="ECO:0000259" key="5">
    <source>
        <dbReference type="Pfam" id="PF04198"/>
    </source>
</evidence>
<name>A0A4R8V0K3_9MICO</name>
<proteinExistence type="inferred from homology"/>
<dbReference type="InterPro" id="IPR051054">
    <property type="entry name" value="SorC_transcr_regulators"/>
</dbReference>
<dbReference type="GO" id="GO:0030246">
    <property type="term" value="F:carbohydrate binding"/>
    <property type="evidence" value="ECO:0007669"/>
    <property type="project" value="InterPro"/>
</dbReference>
<dbReference type="EMBL" id="SOEY01000008">
    <property type="protein sequence ID" value="TFB75388.1"/>
    <property type="molecule type" value="Genomic_DNA"/>
</dbReference>
<dbReference type="PANTHER" id="PTHR34294">
    <property type="entry name" value="TRANSCRIPTIONAL REGULATOR-RELATED"/>
    <property type="match status" value="1"/>
</dbReference>
<dbReference type="Gene3D" id="3.40.50.1360">
    <property type="match status" value="1"/>
</dbReference>
<evidence type="ECO:0000256" key="4">
    <source>
        <dbReference type="ARBA" id="ARBA00023163"/>
    </source>
</evidence>
<keyword evidence="2" id="KW-0805">Transcription regulation</keyword>
<dbReference type="InterPro" id="IPR036388">
    <property type="entry name" value="WH-like_DNA-bd_sf"/>
</dbReference>
<reference evidence="6 7" key="1">
    <citation type="submission" date="2019-03" db="EMBL/GenBank/DDBJ databases">
        <title>Genomics of glacier-inhabiting Cryobacterium strains.</title>
        <authorList>
            <person name="Liu Q."/>
            <person name="Xin Y.-H."/>
        </authorList>
    </citation>
    <scope>NUCLEOTIDE SEQUENCE [LARGE SCALE GENOMIC DNA]</scope>
    <source>
        <strain evidence="6 7">HLT2-23</strain>
    </source>
</reference>
<keyword evidence="4" id="KW-0804">Transcription</keyword>
<keyword evidence="3 6" id="KW-0238">DNA-binding</keyword>
<dbReference type="GO" id="GO:0003677">
    <property type="term" value="F:DNA binding"/>
    <property type="evidence" value="ECO:0007669"/>
    <property type="project" value="UniProtKB-KW"/>
</dbReference>
<dbReference type="Gene3D" id="1.10.10.10">
    <property type="entry name" value="Winged helix-like DNA-binding domain superfamily/Winged helix DNA-binding domain"/>
    <property type="match status" value="1"/>
</dbReference>
<comment type="similarity">
    <text evidence="1">Belongs to the SorC transcriptional regulatory family.</text>
</comment>
<dbReference type="Pfam" id="PF04198">
    <property type="entry name" value="Sugar-bind"/>
    <property type="match status" value="1"/>
</dbReference>
<evidence type="ECO:0000313" key="7">
    <source>
        <dbReference type="Proteomes" id="UP000298173"/>
    </source>
</evidence>
<feature type="domain" description="Sugar-binding" evidence="5">
    <location>
        <begin position="145"/>
        <end position="390"/>
    </location>
</feature>
<dbReference type="SUPFAM" id="SSF100950">
    <property type="entry name" value="NagB/RpiA/CoA transferase-like"/>
    <property type="match status" value="1"/>
</dbReference>
<dbReference type="Proteomes" id="UP000298173">
    <property type="component" value="Unassembled WGS sequence"/>
</dbReference>
<dbReference type="PANTHER" id="PTHR34294:SF1">
    <property type="entry name" value="TRANSCRIPTIONAL REGULATOR LSRR"/>
    <property type="match status" value="1"/>
</dbReference>
<dbReference type="InterPro" id="IPR037171">
    <property type="entry name" value="NagB/RpiA_transferase-like"/>
</dbReference>
<sequence length="393" mass="42311">MPFSTGIPPNALVRSRHSRVPSSSAISLTFRARRTGDKASLRSTIENECFQTLTTKNTYVKPPCTNERSANLERRQTQWKRVALKRNDEERMADVATRHFIGNLSRIEIAEELGISRFKVARLLEEAIELGIVTIDIGMPGVVDLDLSIALQKRFGLKRAIAVMTPSPRPEVVQEALGRVGAQLLSEILVDGDVLGVTAGRTLSHMAHNIGEIAHCEVVQLAGVAGPVRENGIDIVRRIALASGGNAYPIFAPLLVKDRATAIALRSDPVIHETFRRFDGVTKAVVAIGSWNPPDSQLYDNARNIGVLDDLLRRNVLAEVAATLLDSRGQEIDAVADRSVAISSAQLHAIPDVIGLAGGTLKAAAVRSAIDSGLVTSLVTDTGLAQRLLSQPA</sequence>
<accession>A0A4R8V0K3</accession>
<keyword evidence="7" id="KW-1185">Reference proteome</keyword>
<gene>
    <name evidence="6" type="ORF">E3O06_06090</name>
</gene>
<comment type="caution">
    <text evidence="6">The sequence shown here is derived from an EMBL/GenBank/DDBJ whole genome shotgun (WGS) entry which is preliminary data.</text>
</comment>
<evidence type="ECO:0000313" key="6">
    <source>
        <dbReference type="EMBL" id="TFB75388.1"/>
    </source>
</evidence>
<evidence type="ECO:0000256" key="3">
    <source>
        <dbReference type="ARBA" id="ARBA00023125"/>
    </source>
</evidence>
<organism evidence="6 7">
    <name type="scientific">Cryobacterium glaciale</name>
    <dbReference type="NCBI Taxonomy" id="1259145"/>
    <lineage>
        <taxon>Bacteria</taxon>
        <taxon>Bacillati</taxon>
        <taxon>Actinomycetota</taxon>
        <taxon>Actinomycetes</taxon>
        <taxon>Micrococcales</taxon>
        <taxon>Microbacteriaceae</taxon>
        <taxon>Cryobacterium</taxon>
    </lineage>
</organism>
<evidence type="ECO:0000256" key="1">
    <source>
        <dbReference type="ARBA" id="ARBA00010466"/>
    </source>
</evidence>
<dbReference type="InterPro" id="IPR007324">
    <property type="entry name" value="Sugar-bd_dom_put"/>
</dbReference>
<protein>
    <submittedName>
        <fullName evidence="6">DNA-binding transcriptional regulator</fullName>
    </submittedName>
</protein>
<dbReference type="AlphaFoldDB" id="A0A4R8V0K3"/>